<dbReference type="EMBL" id="BNDY01000009">
    <property type="protein sequence ID" value="GHI38921.1"/>
    <property type="molecule type" value="Genomic_DNA"/>
</dbReference>
<evidence type="ECO:0000313" key="1">
    <source>
        <dbReference type="EMBL" id="GHI38921.1"/>
    </source>
</evidence>
<keyword evidence="2" id="KW-1185">Reference proteome</keyword>
<organism evidence="1 2">
    <name type="scientific">Streptomyces violascens</name>
    <dbReference type="NCBI Taxonomy" id="67381"/>
    <lineage>
        <taxon>Bacteria</taxon>
        <taxon>Bacillati</taxon>
        <taxon>Actinomycetota</taxon>
        <taxon>Actinomycetes</taxon>
        <taxon>Kitasatosporales</taxon>
        <taxon>Streptomycetaceae</taxon>
        <taxon>Streptomyces</taxon>
    </lineage>
</organism>
<dbReference type="Proteomes" id="UP001050808">
    <property type="component" value="Unassembled WGS sequence"/>
</dbReference>
<proteinExistence type="predicted"/>
<accession>A0ABQ3QNR5</accession>
<name>A0ABQ3QNR5_9ACTN</name>
<gene>
    <name evidence="1" type="ORF">Sviol_33290</name>
</gene>
<evidence type="ECO:0000313" key="2">
    <source>
        <dbReference type="Proteomes" id="UP001050808"/>
    </source>
</evidence>
<sequence length="90" mass="9685">MGRGMALSVLMVRIGVGLSTVLNRRTWQPDRTVKRLYDGPCPSGTVGKRDLTHGAGAQGAHGVIRRAGAVRMARRAHRLSRSVSTTVMFG</sequence>
<reference evidence="1" key="1">
    <citation type="submission" date="2024-05" db="EMBL/GenBank/DDBJ databases">
        <title>Whole genome shotgun sequence of Streptomyces violascens NBRC 12920.</title>
        <authorList>
            <person name="Komaki H."/>
            <person name="Tamura T."/>
        </authorList>
    </citation>
    <scope>NUCLEOTIDE SEQUENCE</scope>
    <source>
        <strain evidence="1">NBRC 12920</strain>
    </source>
</reference>
<protein>
    <recommendedName>
        <fullName evidence="3">Secreted protein</fullName>
    </recommendedName>
</protein>
<comment type="caution">
    <text evidence="1">The sequence shown here is derived from an EMBL/GenBank/DDBJ whole genome shotgun (WGS) entry which is preliminary data.</text>
</comment>
<evidence type="ECO:0008006" key="3">
    <source>
        <dbReference type="Google" id="ProtNLM"/>
    </source>
</evidence>